<keyword evidence="2" id="KW-0479">Metal-binding</keyword>
<comment type="similarity">
    <text evidence="4">Belongs to the HIPP family.</text>
</comment>
<dbReference type="PANTHER" id="PTHR46195:SF10">
    <property type="entry name" value="HEAVY METAL-ASSOCIATED DOMAIN CONTAINING PROTEIN, EXPRESSED"/>
    <property type="match status" value="1"/>
</dbReference>
<dbReference type="InterPro" id="IPR006121">
    <property type="entry name" value="HMA_dom"/>
</dbReference>
<reference evidence="6 7" key="1">
    <citation type="submission" date="2018-10" db="EMBL/GenBank/DDBJ databases">
        <title>A high-quality apple genome assembly.</title>
        <authorList>
            <person name="Hu J."/>
        </authorList>
    </citation>
    <scope>NUCLEOTIDE SEQUENCE [LARGE SCALE GENOMIC DNA]</scope>
    <source>
        <strain evidence="7">cv. HFTH1</strain>
        <tissue evidence="6">Young leaf</tissue>
    </source>
</reference>
<evidence type="ECO:0000256" key="2">
    <source>
        <dbReference type="ARBA" id="ARBA00022723"/>
    </source>
</evidence>
<organism evidence="6 7">
    <name type="scientific">Malus domestica</name>
    <name type="common">Apple</name>
    <name type="synonym">Pyrus malus</name>
    <dbReference type="NCBI Taxonomy" id="3750"/>
    <lineage>
        <taxon>Eukaryota</taxon>
        <taxon>Viridiplantae</taxon>
        <taxon>Streptophyta</taxon>
        <taxon>Embryophyta</taxon>
        <taxon>Tracheophyta</taxon>
        <taxon>Spermatophyta</taxon>
        <taxon>Magnoliopsida</taxon>
        <taxon>eudicotyledons</taxon>
        <taxon>Gunneridae</taxon>
        <taxon>Pentapetalae</taxon>
        <taxon>rosids</taxon>
        <taxon>fabids</taxon>
        <taxon>Rosales</taxon>
        <taxon>Rosaceae</taxon>
        <taxon>Amygdaloideae</taxon>
        <taxon>Maleae</taxon>
        <taxon>Malus</taxon>
    </lineage>
</organism>
<keyword evidence="7" id="KW-1185">Reference proteome</keyword>
<dbReference type="InterPro" id="IPR036163">
    <property type="entry name" value="HMA_dom_sf"/>
</dbReference>
<gene>
    <name evidence="6" type="ORF">DVH24_025118</name>
</gene>
<dbReference type="Pfam" id="PF00403">
    <property type="entry name" value="HMA"/>
    <property type="match status" value="1"/>
</dbReference>
<dbReference type="CDD" id="cd00371">
    <property type="entry name" value="HMA"/>
    <property type="match status" value="1"/>
</dbReference>
<evidence type="ECO:0000256" key="1">
    <source>
        <dbReference type="ARBA" id="ARBA00022481"/>
    </source>
</evidence>
<dbReference type="SUPFAM" id="SSF55008">
    <property type="entry name" value="HMA, heavy metal-associated domain"/>
    <property type="match status" value="1"/>
</dbReference>
<evidence type="ECO:0000256" key="3">
    <source>
        <dbReference type="ARBA" id="ARBA00023289"/>
    </source>
</evidence>
<dbReference type="AlphaFoldDB" id="A0A498HQC4"/>
<keyword evidence="1" id="KW-0488">Methylation</keyword>
<name>A0A498HQC4_MALDO</name>
<proteinExistence type="inferred from homology"/>
<accession>A0A498HQC4</accession>
<keyword evidence="3" id="KW-0636">Prenylation</keyword>
<dbReference type="GO" id="GO:0046872">
    <property type="term" value="F:metal ion binding"/>
    <property type="evidence" value="ECO:0007669"/>
    <property type="project" value="UniProtKB-KW"/>
</dbReference>
<dbReference type="InterPro" id="IPR044577">
    <property type="entry name" value="HIPP4/7/8/17/18/19"/>
</dbReference>
<dbReference type="Gene3D" id="3.30.70.100">
    <property type="match status" value="1"/>
</dbReference>
<evidence type="ECO:0000259" key="5">
    <source>
        <dbReference type="PROSITE" id="PS50846"/>
    </source>
</evidence>
<keyword evidence="3" id="KW-0449">Lipoprotein</keyword>
<dbReference type="Proteomes" id="UP000290289">
    <property type="component" value="Chromosome 16"/>
</dbReference>
<evidence type="ECO:0000256" key="4">
    <source>
        <dbReference type="ARBA" id="ARBA00024045"/>
    </source>
</evidence>
<feature type="domain" description="HMA" evidence="5">
    <location>
        <begin position="26"/>
        <end position="89"/>
    </location>
</feature>
<dbReference type="PROSITE" id="PS50846">
    <property type="entry name" value="HMA_2"/>
    <property type="match status" value="1"/>
</dbReference>
<evidence type="ECO:0000313" key="6">
    <source>
        <dbReference type="EMBL" id="RXH71617.1"/>
    </source>
</evidence>
<comment type="caution">
    <text evidence="6">The sequence shown here is derived from an EMBL/GenBank/DDBJ whole genome shotgun (WGS) entry which is preliminary data.</text>
</comment>
<dbReference type="EMBL" id="RDQH01000342">
    <property type="protein sequence ID" value="RXH71617.1"/>
    <property type="molecule type" value="Genomic_DNA"/>
</dbReference>
<protein>
    <recommendedName>
        <fullName evidence="5">HMA domain-containing protein</fullName>
    </recommendedName>
</protein>
<sequence>MEAFTWLKRKGIGTADQVPLREEVVCLLAELEFNMHCGHCADDVKKCCSKTKGVESVEVDQVNKVVTVEGRFRHKQLLKCLRRANKIVKVKRLVTEEIQGQYVMQNN</sequence>
<dbReference type="PANTHER" id="PTHR46195">
    <property type="entry name" value="HEAVY METAL-ASSOCIATED ISOPRENYLATED PLANT PROTEIN 7"/>
    <property type="match status" value="1"/>
</dbReference>
<evidence type="ECO:0000313" key="7">
    <source>
        <dbReference type="Proteomes" id="UP000290289"/>
    </source>
</evidence>